<feature type="binding site" evidence="5">
    <location>
        <position position="316"/>
    </location>
    <ligand>
        <name>substrate</name>
    </ligand>
</feature>
<keyword evidence="5" id="KW-0028">Amino-acid biosynthesis</keyword>
<dbReference type="GO" id="GO:0008836">
    <property type="term" value="F:diaminopimelate decarboxylase activity"/>
    <property type="evidence" value="ECO:0007669"/>
    <property type="project" value="UniProtKB-UniRule"/>
</dbReference>
<reference evidence="11 12" key="1">
    <citation type="submission" date="2015-12" db="EMBL/GenBank/DDBJ databases">
        <title>Genome sequence of Oceanibaculum pacificum MCCC 1A02656.</title>
        <authorList>
            <person name="Lu L."/>
            <person name="Lai Q."/>
            <person name="Shao Z."/>
            <person name="Qian P."/>
        </authorList>
    </citation>
    <scope>NUCLEOTIDE SEQUENCE [LARGE SCALE GENOMIC DNA]</scope>
    <source>
        <strain evidence="11 12">MCCC 1A02656</strain>
    </source>
</reference>
<feature type="binding site" evidence="5">
    <location>
        <position position="344"/>
    </location>
    <ligand>
        <name>substrate</name>
    </ligand>
</feature>
<comment type="function">
    <text evidence="5">Specifically catalyzes the decarboxylation of meso-diaminopimelate (meso-DAP) to L-lysine.</text>
</comment>
<dbReference type="InterPro" id="IPR022657">
    <property type="entry name" value="De-COase2_CS"/>
</dbReference>
<comment type="cofactor">
    <cofactor evidence="1 5 7 8">
        <name>pyridoxal 5'-phosphate</name>
        <dbReference type="ChEBI" id="CHEBI:597326"/>
    </cofactor>
</comment>
<dbReference type="InterPro" id="IPR022644">
    <property type="entry name" value="De-COase2_N"/>
</dbReference>
<dbReference type="RefSeq" id="WP_067551955.1">
    <property type="nucleotide sequence ID" value="NZ_LPXN01000015.1"/>
</dbReference>
<dbReference type="NCBIfam" id="TIGR01048">
    <property type="entry name" value="lysA"/>
    <property type="match status" value="1"/>
</dbReference>
<dbReference type="Gene3D" id="2.40.37.10">
    <property type="entry name" value="Lyase, Ornithine Decarboxylase, Chain A, domain 1"/>
    <property type="match status" value="1"/>
</dbReference>
<dbReference type="InterPro" id="IPR000183">
    <property type="entry name" value="Orn/DAP/Arg_de-COase"/>
</dbReference>
<evidence type="ECO:0000256" key="6">
    <source>
        <dbReference type="NCBIfam" id="TIGR01048"/>
    </source>
</evidence>
<dbReference type="GO" id="GO:0009089">
    <property type="term" value="P:lysine biosynthetic process via diaminopimelate"/>
    <property type="evidence" value="ECO:0007669"/>
    <property type="project" value="UniProtKB-UniRule"/>
</dbReference>
<sequence length="434" mass="46154">MDAFTYRDGQLHAEQVPLARIAEDVGTPVFVYSAGAIEAQYDALAAALADMKVGICYALKANSNQAVIRTLAARGAGADVVSEGELRRALAAGVPPSKIVFAGVGKTAGEMRFALETGIHQFNLESEPELELLNQVAAALGVVAPVAVRFNPDVDAKTHAKITTGKKENKFGIEIEQAKAVYARAAAMANIDPVGVAMHIGSQLTDLEPYRAAYRRMADLVRGLRAEGHDIRRVDLGGGIGIDYSGDHTVDLDAYAAIVRDEIAPLGAELLCEPGRLLVGNAGVLLTRTVFVKQGTAKRFVIVDAAMNDLIRPTLYEAYHQIVPVAEGASESPHPADIVGPICESGDYLGKDRPLPDVAEGALLAIKSAGAYGAVMGSSYNTRLMTPEVLVRDGDYAVIRPRPSYEELIGQDRMPDWLSPQQDATTPVRARGAA</sequence>
<dbReference type="Proteomes" id="UP000076400">
    <property type="component" value="Unassembled WGS sequence"/>
</dbReference>
<dbReference type="PRINTS" id="PR01179">
    <property type="entry name" value="ODADCRBXLASE"/>
</dbReference>
<keyword evidence="5 8" id="KW-0457">Lysine biosynthesis</keyword>
<evidence type="ECO:0000259" key="10">
    <source>
        <dbReference type="Pfam" id="PF02784"/>
    </source>
</evidence>
<proteinExistence type="inferred from homology"/>
<dbReference type="STRING" id="580166.AUP43_15950"/>
<feature type="active site" description="Proton donor" evidence="7">
    <location>
        <position position="343"/>
    </location>
</feature>
<keyword evidence="3 5" id="KW-0663">Pyridoxal phosphate</keyword>
<dbReference type="SUPFAM" id="SSF51419">
    <property type="entry name" value="PLP-binding barrel"/>
    <property type="match status" value="1"/>
</dbReference>
<evidence type="ECO:0000256" key="1">
    <source>
        <dbReference type="ARBA" id="ARBA00001933"/>
    </source>
</evidence>
<dbReference type="InterPro" id="IPR029066">
    <property type="entry name" value="PLP-binding_barrel"/>
</dbReference>
<dbReference type="PROSITE" id="PS00878">
    <property type="entry name" value="ODR_DC_2_1"/>
    <property type="match status" value="1"/>
</dbReference>
<feature type="binding site" evidence="5">
    <location>
        <position position="372"/>
    </location>
    <ligand>
        <name>substrate</name>
    </ligand>
</feature>
<evidence type="ECO:0000256" key="8">
    <source>
        <dbReference type="RuleBase" id="RU003738"/>
    </source>
</evidence>
<accession>A0A154WGD3</accession>
<dbReference type="GO" id="GO:0030170">
    <property type="term" value="F:pyridoxal phosphate binding"/>
    <property type="evidence" value="ECO:0007669"/>
    <property type="project" value="UniProtKB-UniRule"/>
</dbReference>
<dbReference type="FunFam" id="3.20.20.10:FF:000003">
    <property type="entry name" value="Diaminopimelate decarboxylase"/>
    <property type="match status" value="1"/>
</dbReference>
<comment type="similarity">
    <text evidence="5">Belongs to the Orn/Lys/Arg decarboxylase class-II family. LysA subfamily.</text>
</comment>
<dbReference type="OrthoDB" id="9802241at2"/>
<evidence type="ECO:0000256" key="2">
    <source>
        <dbReference type="ARBA" id="ARBA00022793"/>
    </source>
</evidence>
<evidence type="ECO:0000313" key="12">
    <source>
        <dbReference type="Proteomes" id="UP000076400"/>
    </source>
</evidence>
<feature type="binding site" evidence="5">
    <location>
        <position position="239"/>
    </location>
    <ligand>
        <name>pyridoxal 5'-phosphate</name>
        <dbReference type="ChEBI" id="CHEBI:597326"/>
    </ligand>
</feature>
<feature type="binding site" evidence="5">
    <location>
        <position position="276"/>
    </location>
    <ligand>
        <name>substrate</name>
    </ligand>
</feature>
<organism evidence="11 12">
    <name type="scientific">Oceanibaculum pacificum</name>
    <dbReference type="NCBI Taxonomy" id="580166"/>
    <lineage>
        <taxon>Bacteria</taxon>
        <taxon>Pseudomonadati</taxon>
        <taxon>Pseudomonadota</taxon>
        <taxon>Alphaproteobacteria</taxon>
        <taxon>Rhodospirillales</taxon>
        <taxon>Oceanibaculaceae</taxon>
        <taxon>Oceanibaculum</taxon>
    </lineage>
</organism>
<dbReference type="CDD" id="cd06828">
    <property type="entry name" value="PLPDE_III_DapDC"/>
    <property type="match status" value="1"/>
</dbReference>
<feature type="region of interest" description="Disordered" evidence="9">
    <location>
        <begin position="413"/>
        <end position="434"/>
    </location>
</feature>
<comment type="catalytic activity">
    <reaction evidence="5 8">
        <text>meso-2,6-diaminopimelate + H(+) = L-lysine + CO2</text>
        <dbReference type="Rhea" id="RHEA:15101"/>
        <dbReference type="ChEBI" id="CHEBI:15378"/>
        <dbReference type="ChEBI" id="CHEBI:16526"/>
        <dbReference type="ChEBI" id="CHEBI:32551"/>
        <dbReference type="ChEBI" id="CHEBI:57791"/>
        <dbReference type="EC" id="4.1.1.20"/>
    </reaction>
</comment>
<dbReference type="InterPro" id="IPR002986">
    <property type="entry name" value="DAP_deCOOHase_LysA"/>
</dbReference>
<feature type="binding site" evidence="5">
    <location>
        <begin position="273"/>
        <end position="276"/>
    </location>
    <ligand>
        <name>pyridoxal 5'-phosphate</name>
        <dbReference type="ChEBI" id="CHEBI:597326"/>
    </ligand>
</feature>
<evidence type="ECO:0000256" key="4">
    <source>
        <dbReference type="ARBA" id="ARBA00023239"/>
    </source>
</evidence>
<name>A0A154WGD3_9PROT</name>
<dbReference type="PANTHER" id="PTHR43727:SF2">
    <property type="entry name" value="GROUP IV DECARBOXYLASE"/>
    <property type="match status" value="1"/>
</dbReference>
<dbReference type="UniPathway" id="UPA00034">
    <property type="reaction ID" value="UER00027"/>
</dbReference>
<dbReference type="HAMAP" id="MF_02120">
    <property type="entry name" value="LysA"/>
    <property type="match status" value="1"/>
</dbReference>
<keyword evidence="12" id="KW-1185">Reference proteome</keyword>
<comment type="pathway">
    <text evidence="5 8">Amino-acid biosynthesis; L-lysine biosynthesis via DAP pathway; L-lysine from DL-2,6-diaminopimelate: step 1/1.</text>
</comment>
<feature type="binding site" evidence="5">
    <location>
        <position position="312"/>
    </location>
    <ligand>
        <name>substrate</name>
    </ligand>
</feature>
<evidence type="ECO:0000313" key="11">
    <source>
        <dbReference type="EMBL" id="KZD12559.1"/>
    </source>
</evidence>
<keyword evidence="4 5" id="KW-0456">Lyase</keyword>
<comment type="subunit">
    <text evidence="5">Homodimer.</text>
</comment>
<dbReference type="AlphaFoldDB" id="A0A154WGD3"/>
<dbReference type="PRINTS" id="PR01181">
    <property type="entry name" value="DAPDCRBXLASE"/>
</dbReference>
<dbReference type="PROSITE" id="PS00879">
    <property type="entry name" value="ODR_DC_2_2"/>
    <property type="match status" value="1"/>
</dbReference>
<dbReference type="InterPro" id="IPR009006">
    <property type="entry name" value="Ala_racemase/Decarboxylase_C"/>
</dbReference>
<dbReference type="PANTHER" id="PTHR43727">
    <property type="entry name" value="DIAMINOPIMELATE DECARBOXYLASE"/>
    <property type="match status" value="1"/>
</dbReference>
<dbReference type="EMBL" id="LPXN01000015">
    <property type="protein sequence ID" value="KZD12559.1"/>
    <property type="molecule type" value="Genomic_DNA"/>
</dbReference>
<feature type="domain" description="Orn/DAP/Arg decarboxylase 2 N-terminal" evidence="10">
    <location>
        <begin position="36"/>
        <end position="279"/>
    </location>
</feature>
<protein>
    <recommendedName>
        <fullName evidence="5 6">Diaminopimelate decarboxylase</fullName>
        <shortName evidence="5">DAP decarboxylase</shortName>
        <shortName evidence="5">DAPDC</shortName>
        <ecNumber evidence="5 6">4.1.1.20</ecNumber>
    </recommendedName>
</protein>
<evidence type="ECO:0000256" key="7">
    <source>
        <dbReference type="PIRSR" id="PIRSR600183-50"/>
    </source>
</evidence>
<dbReference type="EC" id="4.1.1.20" evidence="5 6"/>
<dbReference type="InterPro" id="IPR022653">
    <property type="entry name" value="De-COase2_pyr-phos_BS"/>
</dbReference>
<evidence type="ECO:0000256" key="9">
    <source>
        <dbReference type="SAM" id="MobiDB-lite"/>
    </source>
</evidence>
<dbReference type="Pfam" id="PF02784">
    <property type="entry name" value="Orn_Arg_deC_N"/>
    <property type="match status" value="1"/>
</dbReference>
<dbReference type="Gene3D" id="3.20.20.10">
    <property type="entry name" value="Alanine racemase"/>
    <property type="match status" value="1"/>
</dbReference>
<dbReference type="SUPFAM" id="SSF50621">
    <property type="entry name" value="Alanine racemase C-terminal domain-like"/>
    <property type="match status" value="1"/>
</dbReference>
<comment type="caution">
    <text evidence="11">The sequence shown here is derived from an EMBL/GenBank/DDBJ whole genome shotgun (WGS) entry which is preliminary data.</text>
</comment>
<evidence type="ECO:0000256" key="3">
    <source>
        <dbReference type="ARBA" id="ARBA00022898"/>
    </source>
</evidence>
<gene>
    <name evidence="5" type="primary">lysA</name>
    <name evidence="11" type="ORF">AUP43_15950</name>
</gene>
<feature type="binding site" evidence="5">
    <location>
        <position position="372"/>
    </location>
    <ligand>
        <name>pyridoxal 5'-phosphate</name>
        <dbReference type="ChEBI" id="CHEBI:597326"/>
    </ligand>
</feature>
<evidence type="ECO:0000256" key="5">
    <source>
        <dbReference type="HAMAP-Rule" id="MF_02120"/>
    </source>
</evidence>
<feature type="modified residue" description="N6-(pyridoxal phosphate)lysine" evidence="5 7">
    <location>
        <position position="60"/>
    </location>
</feature>
<keyword evidence="2 5" id="KW-0210">Decarboxylase</keyword>